<comment type="subcellular location">
    <subcellularLocation>
        <location evidence="1">Cytoplasm</location>
    </subcellularLocation>
</comment>
<dbReference type="CDD" id="cd00001">
    <property type="entry name" value="PTS_IIB_man"/>
    <property type="match status" value="1"/>
</dbReference>
<evidence type="ECO:0000256" key="7">
    <source>
        <dbReference type="ARBA" id="ARBA00022777"/>
    </source>
</evidence>
<dbReference type="SUPFAM" id="SSF52728">
    <property type="entry name" value="PTS IIb component"/>
    <property type="match status" value="1"/>
</dbReference>
<name>A0ABS7MHZ0_9ACTN</name>
<gene>
    <name evidence="9" type="ORF">K6V98_00805</name>
</gene>
<dbReference type="EMBL" id="JAIMFO010000004">
    <property type="protein sequence ID" value="MBY4796907.1"/>
    <property type="molecule type" value="Genomic_DNA"/>
</dbReference>
<keyword evidence="5" id="KW-0808">Transferase</keyword>
<evidence type="ECO:0000313" key="10">
    <source>
        <dbReference type="Proteomes" id="UP000700908"/>
    </source>
</evidence>
<keyword evidence="3" id="KW-0963">Cytoplasm</keyword>
<dbReference type="Pfam" id="PF03830">
    <property type="entry name" value="PTSIIB_sorb"/>
    <property type="match status" value="1"/>
</dbReference>
<evidence type="ECO:0000256" key="3">
    <source>
        <dbReference type="ARBA" id="ARBA00022490"/>
    </source>
</evidence>
<protein>
    <submittedName>
        <fullName evidence="9">PTS sugar transporter subunit IIB</fullName>
    </submittedName>
</protein>
<evidence type="ECO:0000259" key="8">
    <source>
        <dbReference type="PROSITE" id="PS51101"/>
    </source>
</evidence>
<comment type="caution">
    <text evidence="9">The sequence shown here is derived from an EMBL/GenBank/DDBJ whole genome shotgun (WGS) entry which is preliminary data.</text>
</comment>
<evidence type="ECO:0000313" key="9">
    <source>
        <dbReference type="EMBL" id="MBY4796907.1"/>
    </source>
</evidence>
<dbReference type="Gene3D" id="3.40.35.10">
    <property type="entry name" value="Phosphotransferase system, sorbose subfamily IIB component"/>
    <property type="match status" value="1"/>
</dbReference>
<dbReference type="PROSITE" id="PS51101">
    <property type="entry name" value="PTS_EIIB_TYPE_4"/>
    <property type="match status" value="1"/>
</dbReference>
<keyword evidence="4 9" id="KW-0762">Sugar transport</keyword>
<organism evidence="9 10">
    <name type="scientific">Collinsella ureilytica</name>
    <dbReference type="NCBI Taxonomy" id="2869515"/>
    <lineage>
        <taxon>Bacteria</taxon>
        <taxon>Bacillati</taxon>
        <taxon>Actinomycetota</taxon>
        <taxon>Coriobacteriia</taxon>
        <taxon>Coriobacteriales</taxon>
        <taxon>Coriobacteriaceae</taxon>
        <taxon>Collinsella</taxon>
    </lineage>
</organism>
<dbReference type="InterPro" id="IPR036667">
    <property type="entry name" value="PTS_IIB_sorbose-sp_sf"/>
</dbReference>
<keyword evidence="7" id="KW-0418">Kinase</keyword>
<feature type="domain" description="PTS EIIB type-4" evidence="8">
    <location>
        <begin position="1"/>
        <end position="158"/>
    </location>
</feature>
<evidence type="ECO:0000256" key="1">
    <source>
        <dbReference type="ARBA" id="ARBA00004496"/>
    </source>
</evidence>
<keyword evidence="6" id="KW-0598">Phosphotransferase system</keyword>
<accession>A0ABS7MHZ0</accession>
<evidence type="ECO:0000256" key="4">
    <source>
        <dbReference type="ARBA" id="ARBA00022597"/>
    </source>
</evidence>
<dbReference type="InterPro" id="IPR004720">
    <property type="entry name" value="PTS_IIB_sorbose-sp"/>
</dbReference>
<reference evidence="9 10" key="1">
    <citation type="submission" date="2021-08" db="EMBL/GenBank/DDBJ databases">
        <title>Collinsella faecalis sp. nov. isolated from swine faeces.</title>
        <authorList>
            <person name="Oh B.S."/>
            <person name="Lee J.H."/>
        </authorList>
    </citation>
    <scope>NUCLEOTIDE SEQUENCE [LARGE SCALE GENOMIC DNA]</scope>
    <source>
        <strain evidence="9 10">AGMB00827</strain>
    </source>
</reference>
<evidence type="ECO:0000256" key="6">
    <source>
        <dbReference type="ARBA" id="ARBA00022683"/>
    </source>
</evidence>
<proteinExistence type="predicted"/>
<keyword evidence="10" id="KW-1185">Reference proteome</keyword>
<keyword evidence="2" id="KW-0813">Transport</keyword>
<dbReference type="RefSeq" id="WP_222198629.1">
    <property type="nucleotide sequence ID" value="NZ_JAIMFO010000004.1"/>
</dbReference>
<evidence type="ECO:0000256" key="2">
    <source>
        <dbReference type="ARBA" id="ARBA00022448"/>
    </source>
</evidence>
<evidence type="ECO:0000256" key="5">
    <source>
        <dbReference type="ARBA" id="ARBA00022679"/>
    </source>
</evidence>
<dbReference type="Proteomes" id="UP000700908">
    <property type="component" value="Unassembled WGS sequence"/>
</dbReference>
<sequence>MAIVFSRIDDRLLHGQVVTTWLKRYEIEQAIIVSDEVSRDATRQAILKMAAPQGLKVVCFSPSKLVEVLQKTEVKRQTMLIFTNPREVWECVEGGIKIDFLNVGNMSKTETNEKVTAGVALTEEDRTYFGKLIDAGIKIEVQMVPTDKIEEMKDVLGR</sequence>